<proteinExistence type="predicted"/>
<name>A0A6C0HV95_9ZZZZ</name>
<dbReference type="EMBL" id="MN740016">
    <property type="protein sequence ID" value="QHT84207.1"/>
    <property type="molecule type" value="Genomic_DNA"/>
</dbReference>
<sequence>MKFYETHFEDYCKSWDKLHENEPEAEKMLEFPAKTPQDIIVYGSSGVGKYTHVLSMLRPYSPSGLKHDKKIKATTDKQSYTYRISDIHYEVDMSLLGCNSKIIWHEIYSQIVDIVTIKPEKMGFIVCKNFHAIHNELLEIFYSYMQQHCYGYEGKSREVQIYFVLITEHVSFLPNPLLEHCHIVRIPRPSRQVISSFAHIHKSKDGVDPILNTIETEHIINIKEVYSFSLISSLDKLPTDHFNMVCDTLIQEMILIMRPSSEKKEPVNEYDETASPALSNKILVSSPPTDQIVEGLRPSDQMVEDRRSSDRRSVKVAPEGSIPHEEVVGNNMVRFRDCLYDILIYNLDGLECIWYILQYFVHHEIMDDSPRMSHLLYKLSVIFKQFGNNYRSIFHLENAIFSMMSSKKQKI</sequence>
<evidence type="ECO:0000313" key="1">
    <source>
        <dbReference type="EMBL" id="QHT84207.1"/>
    </source>
</evidence>
<reference evidence="1" key="1">
    <citation type="journal article" date="2020" name="Nature">
        <title>Giant virus diversity and host interactions through global metagenomics.</title>
        <authorList>
            <person name="Schulz F."/>
            <person name="Roux S."/>
            <person name="Paez-Espino D."/>
            <person name="Jungbluth S."/>
            <person name="Walsh D.A."/>
            <person name="Denef V.J."/>
            <person name="McMahon K.D."/>
            <person name="Konstantinidis K.T."/>
            <person name="Eloe-Fadrosh E.A."/>
            <person name="Kyrpides N.C."/>
            <person name="Woyke T."/>
        </authorList>
    </citation>
    <scope>NUCLEOTIDE SEQUENCE</scope>
    <source>
        <strain evidence="1">GVMAG-M-3300023184-16</strain>
    </source>
</reference>
<dbReference type="SUPFAM" id="SSF52540">
    <property type="entry name" value="P-loop containing nucleoside triphosphate hydrolases"/>
    <property type="match status" value="1"/>
</dbReference>
<protein>
    <submittedName>
        <fullName evidence="1">Uncharacterized protein</fullName>
    </submittedName>
</protein>
<organism evidence="1">
    <name type="scientific">viral metagenome</name>
    <dbReference type="NCBI Taxonomy" id="1070528"/>
    <lineage>
        <taxon>unclassified sequences</taxon>
        <taxon>metagenomes</taxon>
        <taxon>organismal metagenomes</taxon>
    </lineage>
</organism>
<dbReference type="InterPro" id="IPR027417">
    <property type="entry name" value="P-loop_NTPase"/>
</dbReference>
<dbReference type="AlphaFoldDB" id="A0A6C0HV95"/>
<accession>A0A6C0HV95</accession>